<evidence type="ECO:0000313" key="1">
    <source>
        <dbReference type="EMBL" id="CAJ1390761.1"/>
    </source>
</evidence>
<keyword evidence="2" id="KW-1185">Reference proteome</keyword>
<evidence type="ECO:0000313" key="2">
    <source>
        <dbReference type="Proteomes" id="UP001178507"/>
    </source>
</evidence>
<proteinExistence type="predicted"/>
<comment type="caution">
    <text evidence="1">The sequence shown here is derived from an EMBL/GenBank/DDBJ whole genome shotgun (WGS) entry which is preliminary data.</text>
</comment>
<organism evidence="1 2">
    <name type="scientific">Effrenium voratum</name>
    <dbReference type="NCBI Taxonomy" id="2562239"/>
    <lineage>
        <taxon>Eukaryota</taxon>
        <taxon>Sar</taxon>
        <taxon>Alveolata</taxon>
        <taxon>Dinophyceae</taxon>
        <taxon>Suessiales</taxon>
        <taxon>Symbiodiniaceae</taxon>
        <taxon>Effrenium</taxon>
    </lineage>
</organism>
<gene>
    <name evidence="1" type="ORF">EVOR1521_LOCUS16085</name>
</gene>
<reference evidence="1" key="1">
    <citation type="submission" date="2023-08" db="EMBL/GenBank/DDBJ databases">
        <authorList>
            <person name="Chen Y."/>
            <person name="Shah S."/>
            <person name="Dougan E. K."/>
            <person name="Thang M."/>
            <person name="Chan C."/>
        </authorList>
    </citation>
    <scope>NUCLEOTIDE SEQUENCE</scope>
</reference>
<name>A0AA36INU6_9DINO</name>
<dbReference type="EMBL" id="CAUJNA010002135">
    <property type="protein sequence ID" value="CAJ1390761.1"/>
    <property type="molecule type" value="Genomic_DNA"/>
</dbReference>
<protein>
    <submittedName>
        <fullName evidence="1">Uncharacterized protein</fullName>
    </submittedName>
</protein>
<sequence>MEPAPELFGEELQGLLEEAWTHLEHRIDQVQKETLQQYAEDLKRFGVPEVSEDFVGKVRCRLHAVLLGPVAEDMRRKVLPESESDAQLVLDDLLDRWELEVEPLLGEAAQQDARLIRRLERKAQRGTRESWQAKESARWCGRPVRVPCRPSRSRCGDCRPSWRTCLRIDWLPQCPR</sequence>
<dbReference type="Proteomes" id="UP001178507">
    <property type="component" value="Unassembled WGS sequence"/>
</dbReference>
<accession>A0AA36INU6</accession>
<dbReference type="AlphaFoldDB" id="A0AA36INU6"/>